<reference evidence="1" key="1">
    <citation type="journal article" date="2020" name="Nature">
        <title>Giant virus diversity and host interactions through global metagenomics.</title>
        <authorList>
            <person name="Schulz F."/>
            <person name="Roux S."/>
            <person name="Paez-Espino D."/>
            <person name="Jungbluth S."/>
            <person name="Walsh D.A."/>
            <person name="Denef V.J."/>
            <person name="McMahon K.D."/>
            <person name="Konstantinidis K.T."/>
            <person name="Eloe-Fadrosh E.A."/>
            <person name="Kyrpides N.C."/>
            <person name="Woyke T."/>
        </authorList>
    </citation>
    <scope>NUCLEOTIDE SEQUENCE</scope>
    <source>
        <strain evidence="1">GVMAG-S-1101161-73</strain>
    </source>
</reference>
<organism evidence="1">
    <name type="scientific">viral metagenome</name>
    <dbReference type="NCBI Taxonomy" id="1070528"/>
    <lineage>
        <taxon>unclassified sequences</taxon>
        <taxon>metagenomes</taxon>
        <taxon>organismal metagenomes</taxon>
    </lineage>
</organism>
<proteinExistence type="predicted"/>
<dbReference type="AlphaFoldDB" id="A0A6C0AMF1"/>
<protein>
    <recommendedName>
        <fullName evidence="2">HD domain-containing protein</fullName>
    </recommendedName>
</protein>
<evidence type="ECO:0000313" key="1">
    <source>
        <dbReference type="EMBL" id="QHS80958.1"/>
    </source>
</evidence>
<accession>A0A6C0AMF1</accession>
<dbReference type="SUPFAM" id="SSF109604">
    <property type="entry name" value="HD-domain/PDEase-like"/>
    <property type="match status" value="1"/>
</dbReference>
<sequence length="216" mass="25037">MDSLFNFIEQQCAKYNIDESHGVKHAKGTMMRANEILFSLTGISEEERKMILYASALHDTCDSKYTPVNEAANEIGFFLRSQHWLPQDINALINIVTSMSYSKLKKSFPSGQIEFPNHGKWQRAYHVARHADLLEGYIVARCVMYNQHLFPEKTDDEHWQRASELFSERVFTYISDGWIFLPTAINIATSLEQEALKCLKERSMNWPEPVINEIKN</sequence>
<dbReference type="EMBL" id="MN740728">
    <property type="protein sequence ID" value="QHS80958.1"/>
    <property type="molecule type" value="Genomic_DNA"/>
</dbReference>
<dbReference type="Gene3D" id="1.10.3210.10">
    <property type="entry name" value="Hypothetical protein af1432"/>
    <property type="match status" value="1"/>
</dbReference>
<evidence type="ECO:0008006" key="2">
    <source>
        <dbReference type="Google" id="ProtNLM"/>
    </source>
</evidence>
<name>A0A6C0AMF1_9ZZZZ</name>